<dbReference type="AlphaFoldDB" id="A0AAN4ZZR1"/>
<evidence type="ECO:0000313" key="6">
    <source>
        <dbReference type="Proteomes" id="UP000199541"/>
    </source>
</evidence>
<organism evidence="4 7">
    <name type="scientific">Allgaiera indica</name>
    <dbReference type="NCBI Taxonomy" id="765699"/>
    <lineage>
        <taxon>Bacteria</taxon>
        <taxon>Pseudomonadati</taxon>
        <taxon>Pseudomonadota</taxon>
        <taxon>Alphaproteobacteria</taxon>
        <taxon>Rhodobacterales</taxon>
        <taxon>Paracoccaceae</taxon>
        <taxon>Allgaiera</taxon>
    </lineage>
</organism>
<dbReference type="FunFam" id="3.10.129.10:FF:000022">
    <property type="entry name" value="Phenylacetic acid degradation protein"/>
    <property type="match status" value="1"/>
</dbReference>
<dbReference type="Proteomes" id="UP000634647">
    <property type="component" value="Unassembled WGS sequence"/>
</dbReference>
<sequence length="143" mass="15414">MTPQERAERSAQAMWAKDQASNWLGASLDAVAPGAAVMSMTVAPHHLNGQKICHGGYIFTLADSAFAFACNSYNTKVVAQHNSISYLSPGREGERLTATAQEISRTGRSGLYDVTVTGEDGRQVALFRGASRQVNGHHFEEDT</sequence>
<gene>
    <name evidence="4" type="primary">paaD</name>
    <name evidence="4" type="ORF">GCM10008024_18590</name>
    <name evidence="5" type="ORF">SAMN05444006_10888</name>
</gene>
<evidence type="ECO:0000259" key="3">
    <source>
        <dbReference type="Pfam" id="PF03061"/>
    </source>
</evidence>
<dbReference type="NCBIfam" id="TIGR02286">
    <property type="entry name" value="PaaD"/>
    <property type="match status" value="1"/>
</dbReference>
<protein>
    <submittedName>
        <fullName evidence="5">Acyl-CoA thioesterase</fullName>
    </submittedName>
    <submittedName>
        <fullName evidence="4">Phenylacetic acid degradation protein PaaD</fullName>
    </submittedName>
</protein>
<dbReference type="InterPro" id="IPR052723">
    <property type="entry name" value="Acyl-CoA_thioesterase_PaaI"/>
</dbReference>
<comment type="caution">
    <text evidence="4">The sequence shown here is derived from an EMBL/GenBank/DDBJ whole genome shotgun (WGS) entry which is preliminary data.</text>
</comment>
<dbReference type="PANTHER" id="PTHR42856">
    <property type="entry name" value="ACYL-COENZYME A THIOESTERASE PAAI"/>
    <property type="match status" value="1"/>
</dbReference>
<dbReference type="EMBL" id="BNAB01000007">
    <property type="protein sequence ID" value="GHE01732.1"/>
    <property type="molecule type" value="Genomic_DNA"/>
</dbReference>
<keyword evidence="2" id="KW-0378">Hydrolase</keyword>
<dbReference type="InterPro" id="IPR003736">
    <property type="entry name" value="PAAI_dom"/>
</dbReference>
<reference evidence="4" key="1">
    <citation type="journal article" date="2014" name="Int. J. Syst. Evol. Microbiol.">
        <title>Complete genome sequence of Corynebacterium casei LMG S-19264T (=DSM 44701T), isolated from a smear-ripened cheese.</title>
        <authorList>
            <consortium name="US DOE Joint Genome Institute (JGI-PGF)"/>
            <person name="Walter F."/>
            <person name="Albersmeier A."/>
            <person name="Kalinowski J."/>
            <person name="Ruckert C."/>
        </authorList>
    </citation>
    <scope>NUCLEOTIDE SEQUENCE</scope>
    <source>
        <strain evidence="4">CGMCC 1.10859</strain>
    </source>
</reference>
<evidence type="ECO:0000313" key="5">
    <source>
        <dbReference type="EMBL" id="SDW94234.1"/>
    </source>
</evidence>
<dbReference type="InterPro" id="IPR006683">
    <property type="entry name" value="Thioestr_dom"/>
</dbReference>
<keyword evidence="6" id="KW-1185">Reference proteome</keyword>
<dbReference type="Pfam" id="PF03061">
    <property type="entry name" value="4HBT"/>
    <property type="match status" value="1"/>
</dbReference>
<feature type="domain" description="Thioesterase" evidence="3">
    <location>
        <begin position="51"/>
        <end position="125"/>
    </location>
</feature>
<evidence type="ECO:0000256" key="2">
    <source>
        <dbReference type="ARBA" id="ARBA00022801"/>
    </source>
</evidence>
<evidence type="ECO:0000313" key="7">
    <source>
        <dbReference type="Proteomes" id="UP000634647"/>
    </source>
</evidence>
<reference evidence="5 6" key="2">
    <citation type="submission" date="2016-10" db="EMBL/GenBank/DDBJ databases">
        <authorList>
            <person name="Varghese N."/>
            <person name="Submissions S."/>
        </authorList>
    </citation>
    <scope>NUCLEOTIDE SEQUENCE [LARGE SCALE GENOMIC DNA]</scope>
    <source>
        <strain evidence="5 6">DSM 24802</strain>
    </source>
</reference>
<dbReference type="PANTHER" id="PTHR42856:SF1">
    <property type="entry name" value="ACYL-COENZYME A THIOESTERASE PAAI"/>
    <property type="match status" value="1"/>
</dbReference>
<evidence type="ECO:0000313" key="4">
    <source>
        <dbReference type="EMBL" id="GHE01732.1"/>
    </source>
</evidence>
<dbReference type="RefSeq" id="WP_035844796.1">
    <property type="nucleotide sequence ID" value="NZ_BNAB01000007.1"/>
</dbReference>
<dbReference type="SUPFAM" id="SSF54637">
    <property type="entry name" value="Thioesterase/thiol ester dehydrase-isomerase"/>
    <property type="match status" value="1"/>
</dbReference>
<dbReference type="Gene3D" id="3.10.129.10">
    <property type="entry name" value="Hotdog Thioesterase"/>
    <property type="match status" value="1"/>
</dbReference>
<evidence type="ECO:0000256" key="1">
    <source>
        <dbReference type="ARBA" id="ARBA00008324"/>
    </source>
</evidence>
<proteinExistence type="inferred from homology"/>
<reference evidence="4" key="3">
    <citation type="submission" date="2023-06" db="EMBL/GenBank/DDBJ databases">
        <authorList>
            <person name="Sun Q."/>
            <person name="Zhou Y."/>
        </authorList>
    </citation>
    <scope>NUCLEOTIDE SEQUENCE</scope>
    <source>
        <strain evidence="4">CGMCC 1.10859</strain>
    </source>
</reference>
<dbReference type="NCBIfam" id="TIGR00369">
    <property type="entry name" value="unchar_dom_1"/>
    <property type="match status" value="1"/>
</dbReference>
<dbReference type="InterPro" id="IPR029069">
    <property type="entry name" value="HotDog_dom_sf"/>
</dbReference>
<accession>A0AAN4ZZR1</accession>
<dbReference type="Proteomes" id="UP000199541">
    <property type="component" value="Unassembled WGS sequence"/>
</dbReference>
<dbReference type="GO" id="GO:0016289">
    <property type="term" value="F:acyl-CoA hydrolase activity"/>
    <property type="evidence" value="ECO:0007669"/>
    <property type="project" value="TreeGrafter"/>
</dbReference>
<comment type="similarity">
    <text evidence="1">Belongs to the thioesterase PaaI family.</text>
</comment>
<dbReference type="EMBL" id="FNOB01000008">
    <property type="protein sequence ID" value="SDW94234.1"/>
    <property type="molecule type" value="Genomic_DNA"/>
</dbReference>
<dbReference type="InterPro" id="IPR011973">
    <property type="entry name" value="PaaD"/>
</dbReference>
<name>A0AAN4ZZR1_9RHOB</name>
<dbReference type="CDD" id="cd03443">
    <property type="entry name" value="PaaI_thioesterase"/>
    <property type="match status" value="1"/>
</dbReference>